<feature type="region of interest" description="Disordered" evidence="6">
    <location>
        <begin position="338"/>
        <end position="368"/>
    </location>
</feature>
<dbReference type="GO" id="GO:0000287">
    <property type="term" value="F:magnesium ion binding"/>
    <property type="evidence" value="ECO:0007669"/>
    <property type="project" value="InterPro"/>
</dbReference>
<dbReference type="InterPro" id="IPR036397">
    <property type="entry name" value="RNaseH_sf"/>
</dbReference>
<dbReference type="GO" id="GO:0015074">
    <property type="term" value="P:DNA integration"/>
    <property type="evidence" value="ECO:0007669"/>
    <property type="project" value="InterPro"/>
</dbReference>
<reference evidence="8 9" key="1">
    <citation type="journal article" date="2021" name="Sci. Rep.">
        <title>The genome of the diatom Chaetoceros tenuissimus carries an ancient integrated fragment of an extant virus.</title>
        <authorList>
            <person name="Hongo Y."/>
            <person name="Kimura K."/>
            <person name="Takaki Y."/>
            <person name="Yoshida Y."/>
            <person name="Baba S."/>
            <person name="Kobayashi G."/>
            <person name="Nagasaki K."/>
            <person name="Hano T."/>
            <person name="Tomaru Y."/>
        </authorList>
    </citation>
    <scope>NUCLEOTIDE SEQUENCE [LARGE SCALE GENOMIC DNA]</scope>
    <source>
        <strain evidence="8 9">NIES-3715</strain>
    </source>
</reference>
<evidence type="ECO:0000259" key="7">
    <source>
        <dbReference type="PROSITE" id="PS50994"/>
    </source>
</evidence>
<dbReference type="CDD" id="cd09272">
    <property type="entry name" value="RNase_HI_RT_Ty1"/>
    <property type="match status" value="1"/>
</dbReference>
<evidence type="ECO:0000256" key="1">
    <source>
        <dbReference type="ARBA" id="ARBA00005142"/>
    </source>
</evidence>
<feature type="region of interest" description="Disordered" evidence="6">
    <location>
        <begin position="469"/>
        <end position="495"/>
    </location>
</feature>
<keyword evidence="4" id="KW-0378">Hydrolase</keyword>
<evidence type="ECO:0000256" key="6">
    <source>
        <dbReference type="SAM" id="MobiDB-lite"/>
    </source>
</evidence>
<dbReference type="NCBIfam" id="TIGR00576">
    <property type="entry name" value="dut"/>
    <property type="match status" value="1"/>
</dbReference>
<dbReference type="PANTHER" id="PTHR11241:SF0">
    <property type="entry name" value="DEOXYURIDINE 5'-TRIPHOSPHATE NUCLEOTIDOHYDROLASE"/>
    <property type="match status" value="1"/>
</dbReference>
<comment type="similarity">
    <text evidence="2">Belongs to the dUTPase family.</text>
</comment>
<dbReference type="InterPro" id="IPR029054">
    <property type="entry name" value="dUTPase-like"/>
</dbReference>
<dbReference type="PANTHER" id="PTHR11241">
    <property type="entry name" value="DEOXYURIDINE 5'-TRIPHOSPHATE NUCLEOTIDOHYDROLASE"/>
    <property type="match status" value="1"/>
</dbReference>
<dbReference type="InterPro" id="IPR033704">
    <property type="entry name" value="dUTPase_trimeric"/>
</dbReference>
<accession>A0AAD3GYJ0</accession>
<dbReference type="InterPro" id="IPR013103">
    <property type="entry name" value="RVT_2"/>
</dbReference>
<sequence>MEEMTDMPVPNTIPIDMETIDIDFDTTTWHRESIPIQRWRYTKKTTNPDIVHPFYCYITAQRDYIEPSYTFENDMILLEPKHLQSIIEENEEMLRHEVPTMQEEYNKRTQTKIGHLKTKVDKRTYRTYAPAYVRIACKETEGYKKKRNTEEAQSIKSTEEAQGSKSTEEAQSTKPTEKAQDDTTSCKRAQKESETAEQVQTDTGSNINVTNNIAIIVDPKELKRPITIGGIDNDSTITATHKGFTQWTADDGRYIWITMYFAEEAAATIISPTAVAKDHQDKILGYTQWSPTDTSEMGTIKFIMRSGERPLKYTIYNTRNLWYHMLRYAVDMDRDQLNQSSLPKDKSGNNKKTKANKKSKMEKQRRSTNRIQATITAMEKRQNEDILLHHNHAKKHHQVTPQDKTSIDNIHKQRKSLKNNYLWELYHQRLGHPSDETMENLHKYYDDAPKVSKPNYAWKCDACHQAKFQKRRLKRDKSMEPLQSPKPTTKIKHPTPGHGLHMDFGFVRGSKWKDKDEKGRLITSKDGCRAYLLVVDKASRYKWIFTTKTKDPPLKQVETLLKMLKSKRDYKYVMTDQGGELGRSSDFAKIVEKAGYVLKVTGADDSKMNGIVERPHQDLANMMRTMLYSANLGPEYWTYAIIYATYLLNRRPHSALQSTPYETLLNKKPRSKHLRIFGAKAAIYNPSLKKAKLDLKQSPGIFLGYSGNGNLAIIEDTNSGKTKLSSFVVFDEAHYTSDPKNRPPMGKALIEAGYVDHAPELKENTQEYHTLQVKPLTTEATIPTKGTSGSAGYDLYSTKDISIEPGTATLIPTDIAIKVPKGTYARIAPRSSLALKGLDTMAGVINSDYTGNVKVLLENRSKATQHIQKGQRIAQMIIENIRETDIEVVETLQPTKRGTKGFGSTDIKASTEILAKTKGRSIPQIIQKYISSKQHAPTAVAATATKEHEPEHVKLSLSPYDNELEVTIPIQRRVTPTNRTRGLVLVQDKSDRVKIATVKNGTPSAKISKWRSTLRNSHLLKIGNETVTNTEEAHKIFASHDPKQEIKITVGTLEKIPIHPQTGLPTLYADQLQILGEHIEELKTNSYYDPENTGHDDYVQKYGIDEDDEPDIAAPTIATLKPILPKNKQKKNKLTRRKLQHLPPEEWEIWRQSEFKQMDQYQKQNMYGEPCPLPKGANCLKTLWTYLVKDDGTKKARQVVDGSPGRKGTVTIGHTYASSLDQNGSRIFWATAAMKNLKVYGADVSNAFAEAPPPKAPLYVTIDNQFREWYKERTGKDIPRDYVLPIKRAIQGHPESPRLWAILINNILTKELRMKPTTHEPNLYQGKIGKQTIYFLRQVDDFAIACNSENIAKDIIAKINEHMSVQIKYLGLLTRFNGVDVDQTKEYIKIHNKTYIQKILRGHEWLEPQYKQQKPTPMKADNAYITSLETAVPPATKEDQIKLQHEMQMNYRQGIGELLYAMITCRPDISYPVIKLSQYSNNPAKEHYQAIKEIYQYLAQTEDDGIYYWRKDDNNELPHMPIPSIKSELRQENTDTPDDKPSQATAYVDSDWAADTNHRKSISGFVISLAGGTVYYKTKFQETIATSTAEAEFTAAFEAAKAICYVRTILNELDICQSEATILHIDNNAALLMADASKPTKNSRHMDIKQFKLQEWVEKDIIEMKRIHTHDNRSDTLTKSLGQTLYYRHNDKLLGKYIPHYRQGPEQRHSIG</sequence>
<feature type="compositionally biased region" description="Basic and acidic residues" evidence="6">
    <location>
        <begin position="1527"/>
        <end position="1541"/>
    </location>
</feature>
<dbReference type="GO" id="GO:0006226">
    <property type="term" value="P:dUMP biosynthetic process"/>
    <property type="evidence" value="ECO:0007669"/>
    <property type="project" value="InterPro"/>
</dbReference>
<proteinExistence type="inferred from homology"/>
<feature type="region of interest" description="Disordered" evidence="6">
    <location>
        <begin position="144"/>
        <end position="203"/>
    </location>
</feature>
<dbReference type="InterPro" id="IPR036157">
    <property type="entry name" value="dUTPase-like_sf"/>
</dbReference>
<dbReference type="NCBIfam" id="NF001862">
    <property type="entry name" value="PRK00601.1"/>
    <property type="match status" value="1"/>
</dbReference>
<dbReference type="Pfam" id="PF07727">
    <property type="entry name" value="RVT_2"/>
    <property type="match status" value="1"/>
</dbReference>
<dbReference type="SUPFAM" id="SSF51283">
    <property type="entry name" value="dUTPase-like"/>
    <property type="match status" value="1"/>
</dbReference>
<dbReference type="Gene3D" id="3.30.420.10">
    <property type="entry name" value="Ribonuclease H-like superfamily/Ribonuclease H"/>
    <property type="match status" value="1"/>
</dbReference>
<dbReference type="SUPFAM" id="SSF53098">
    <property type="entry name" value="Ribonuclease H-like"/>
    <property type="match status" value="1"/>
</dbReference>
<evidence type="ECO:0000256" key="2">
    <source>
        <dbReference type="ARBA" id="ARBA00006581"/>
    </source>
</evidence>
<evidence type="ECO:0000256" key="3">
    <source>
        <dbReference type="ARBA" id="ARBA00012379"/>
    </source>
</evidence>
<evidence type="ECO:0000313" key="8">
    <source>
        <dbReference type="EMBL" id="GFH44102.1"/>
    </source>
</evidence>
<comment type="pathway">
    <text evidence="1">Pyrimidine metabolism; dUMP biosynthesis; dUMP from dCTP (dUTP route): step 2/2.</text>
</comment>
<dbReference type="Proteomes" id="UP001054902">
    <property type="component" value="Unassembled WGS sequence"/>
</dbReference>
<feature type="compositionally biased region" description="Basic residues" evidence="6">
    <location>
        <begin position="349"/>
        <end position="358"/>
    </location>
</feature>
<protein>
    <recommendedName>
        <fullName evidence="3">dUTP diphosphatase</fullName>
        <ecNumber evidence="3">3.6.1.23</ecNumber>
    </recommendedName>
</protein>
<evidence type="ECO:0000256" key="4">
    <source>
        <dbReference type="ARBA" id="ARBA00022801"/>
    </source>
</evidence>
<keyword evidence="9" id="KW-1185">Reference proteome</keyword>
<dbReference type="CDD" id="cd07557">
    <property type="entry name" value="trimeric_dUTPase"/>
    <property type="match status" value="1"/>
</dbReference>
<evidence type="ECO:0000256" key="5">
    <source>
        <dbReference type="ARBA" id="ARBA00023080"/>
    </source>
</evidence>
<dbReference type="EMBL" id="BLLK01000019">
    <property type="protein sequence ID" value="GFH44102.1"/>
    <property type="molecule type" value="Genomic_DNA"/>
</dbReference>
<dbReference type="EC" id="3.6.1.23" evidence="3"/>
<dbReference type="GO" id="GO:0046081">
    <property type="term" value="P:dUTP catabolic process"/>
    <property type="evidence" value="ECO:0007669"/>
    <property type="project" value="InterPro"/>
</dbReference>
<dbReference type="InterPro" id="IPR008181">
    <property type="entry name" value="dUTPase"/>
</dbReference>
<evidence type="ECO:0000313" key="9">
    <source>
        <dbReference type="Proteomes" id="UP001054902"/>
    </source>
</evidence>
<organism evidence="8 9">
    <name type="scientific">Chaetoceros tenuissimus</name>
    <dbReference type="NCBI Taxonomy" id="426638"/>
    <lineage>
        <taxon>Eukaryota</taxon>
        <taxon>Sar</taxon>
        <taxon>Stramenopiles</taxon>
        <taxon>Ochrophyta</taxon>
        <taxon>Bacillariophyta</taxon>
        <taxon>Coscinodiscophyceae</taxon>
        <taxon>Chaetocerotophycidae</taxon>
        <taxon>Chaetocerotales</taxon>
        <taxon>Chaetocerotaceae</taxon>
        <taxon>Chaetoceros</taxon>
    </lineage>
</organism>
<dbReference type="InterPro" id="IPR012337">
    <property type="entry name" value="RNaseH-like_sf"/>
</dbReference>
<feature type="region of interest" description="Disordered" evidence="6">
    <location>
        <begin position="1519"/>
        <end position="1545"/>
    </location>
</feature>
<dbReference type="GO" id="GO:0004170">
    <property type="term" value="F:dUTP diphosphatase activity"/>
    <property type="evidence" value="ECO:0007669"/>
    <property type="project" value="UniProtKB-EC"/>
</dbReference>
<gene>
    <name evidence="8" type="ORF">CTEN210_00577</name>
</gene>
<dbReference type="PROSITE" id="PS50994">
    <property type="entry name" value="INTEGRASE"/>
    <property type="match status" value="1"/>
</dbReference>
<keyword evidence="5" id="KW-0546">Nucleotide metabolism</keyword>
<dbReference type="GO" id="GO:0003676">
    <property type="term" value="F:nucleic acid binding"/>
    <property type="evidence" value="ECO:0007669"/>
    <property type="project" value="InterPro"/>
</dbReference>
<name>A0AAD3GYJ0_9STRA</name>
<dbReference type="InterPro" id="IPR001584">
    <property type="entry name" value="Integrase_cat-core"/>
</dbReference>
<comment type="caution">
    <text evidence="8">The sequence shown here is derived from an EMBL/GenBank/DDBJ whole genome shotgun (WGS) entry which is preliminary data.</text>
</comment>
<dbReference type="Pfam" id="PF00692">
    <property type="entry name" value="dUTPase"/>
    <property type="match status" value="1"/>
</dbReference>
<feature type="compositionally biased region" description="Basic and acidic residues" evidence="6">
    <location>
        <begin position="175"/>
        <end position="194"/>
    </location>
</feature>
<dbReference type="Gene3D" id="2.70.40.10">
    <property type="match status" value="1"/>
</dbReference>
<feature type="domain" description="Integrase catalytic" evidence="7">
    <location>
        <begin position="492"/>
        <end position="668"/>
    </location>
</feature>
<feature type="compositionally biased region" description="Polar residues" evidence="6">
    <location>
        <begin position="151"/>
        <end position="174"/>
    </location>
</feature>